<gene>
    <name evidence="1" type="ORF">A3H68_00125</name>
</gene>
<accession>A0A1G2P233</accession>
<evidence type="ECO:0000313" key="2">
    <source>
        <dbReference type="Proteomes" id="UP000176429"/>
    </source>
</evidence>
<dbReference type="EMBL" id="MHSH01000006">
    <property type="protein sequence ID" value="OHA42390.1"/>
    <property type="molecule type" value="Genomic_DNA"/>
</dbReference>
<reference evidence="1 2" key="1">
    <citation type="journal article" date="2016" name="Nat. Commun.">
        <title>Thousands of microbial genomes shed light on interconnected biogeochemical processes in an aquifer system.</title>
        <authorList>
            <person name="Anantharaman K."/>
            <person name="Brown C.T."/>
            <person name="Hug L.A."/>
            <person name="Sharon I."/>
            <person name="Castelle C.J."/>
            <person name="Probst A.J."/>
            <person name="Thomas B.C."/>
            <person name="Singh A."/>
            <person name="Wilkins M.J."/>
            <person name="Karaoz U."/>
            <person name="Brodie E.L."/>
            <person name="Williams K.H."/>
            <person name="Hubbard S.S."/>
            <person name="Banfield J.F."/>
        </authorList>
    </citation>
    <scope>NUCLEOTIDE SEQUENCE [LARGE SCALE GENOMIC DNA]</scope>
</reference>
<protein>
    <submittedName>
        <fullName evidence="1">Uncharacterized protein</fullName>
    </submittedName>
</protein>
<dbReference type="AlphaFoldDB" id="A0A1G2P233"/>
<proteinExistence type="predicted"/>
<dbReference type="Proteomes" id="UP000176429">
    <property type="component" value="Unassembled WGS sequence"/>
</dbReference>
<name>A0A1G2P233_9BACT</name>
<evidence type="ECO:0000313" key="1">
    <source>
        <dbReference type="EMBL" id="OHA42390.1"/>
    </source>
</evidence>
<comment type="caution">
    <text evidence="1">The sequence shown here is derived from an EMBL/GenBank/DDBJ whole genome shotgun (WGS) entry which is preliminary data.</text>
</comment>
<organism evidence="1 2">
    <name type="scientific">Candidatus Taylorbacteria bacterium RIFCSPLOWO2_02_FULL_46_40</name>
    <dbReference type="NCBI Taxonomy" id="1802329"/>
    <lineage>
        <taxon>Bacteria</taxon>
        <taxon>Candidatus Tayloriibacteriota</taxon>
    </lineage>
</organism>
<sequence>MKGRMKINESASVIFFNEGRLSGQVNLEGSRRPTWFRYEDHREVGAGNLEPFLKTTGPQTSRLPFKKDRLVCEVELVPHRLYFGKPVYRIVGWVFLAEWQKVERKIAARPVYQVIRQIFVNGHRAPNDKDTVAFEGTLEQLKETFPKGLPAAMKPMENVYHWEVRQANGVFKLCGDPTVSVKIVVAEANPPAEAVSVPIAVSKPVVVTKPAAKSVAMPKSNKPSVMVVKGFDALGVVLANPIEDLAVDYSVRVGEPASA</sequence>